<dbReference type="RefSeq" id="WP_079207543.1">
    <property type="nucleotide sequence ID" value="NZ_CP011859.1"/>
</dbReference>
<evidence type="ECO:0000313" key="2">
    <source>
        <dbReference type="EMBL" id="AQY22331.1"/>
    </source>
</evidence>
<dbReference type="InterPro" id="IPR012337">
    <property type="entry name" value="RNaseH-like_sf"/>
</dbReference>
<organism evidence="2 3">
    <name type="scientific">Riemerella anatipestifer</name>
    <name type="common">Moraxella anatipestifer</name>
    <dbReference type="NCBI Taxonomy" id="34085"/>
    <lineage>
        <taxon>Bacteria</taxon>
        <taxon>Pseudomonadati</taxon>
        <taxon>Bacteroidota</taxon>
        <taxon>Flavobacteriia</taxon>
        <taxon>Flavobacteriales</taxon>
        <taxon>Weeksellaceae</taxon>
        <taxon>Riemerella</taxon>
    </lineage>
</organism>
<gene>
    <name evidence="2" type="ORF">AB406_1385</name>
</gene>
<dbReference type="CDD" id="cd05782">
    <property type="entry name" value="DNA_polB_like1_exo"/>
    <property type="match status" value="1"/>
</dbReference>
<dbReference type="AlphaFoldDB" id="A0A1S7DTE7"/>
<sequence length="232" mass="27172">MIKQIPIERILFLDIETVPQEEDWQNLPTEAQNLWNKKTLHQRKEEITAEDFYHQRAGVMAEFGKIICISVGMIDRNETLKIRSFAGDNEKKLLEEFGSIFNSTRLTNVILCAHNGKEFDFPWIARRFLVNGMMPPSPFQLFGKKPWEVPHLDTLELWKFGDYKSFISLELMAHIFSVPTPKDDIDGSMVAEIYYKEKDLPRIIKYCEKDVLTLANIFRKLRQEDLLSLSED</sequence>
<dbReference type="Proteomes" id="UP000189883">
    <property type="component" value="Chromosome"/>
</dbReference>
<evidence type="ECO:0000259" key="1">
    <source>
        <dbReference type="Pfam" id="PF13482"/>
    </source>
</evidence>
<reference evidence="2 3" key="1">
    <citation type="submission" date="2015-06" db="EMBL/GenBank/DDBJ databases">
        <title>R. anatipestifer strain HXb2 is the most virulent strain so far, and the genome sequence would help us uncover the pathogenesis.</title>
        <authorList>
            <person name="Hu Q."/>
            <person name="Qi J."/>
            <person name="Bo H."/>
            <person name="Liu G."/>
            <person name="Tao M."/>
            <person name="Ding Y."/>
            <person name="Xue Y."/>
        </authorList>
    </citation>
    <scope>NUCLEOTIDE SEQUENCE [LARGE SCALE GENOMIC DNA]</scope>
    <source>
        <strain evidence="2 3">HXb2</strain>
    </source>
</reference>
<protein>
    <recommendedName>
        <fullName evidence="1">YprB ribonuclease H-like domain-containing protein</fullName>
    </recommendedName>
</protein>
<proteinExistence type="predicted"/>
<dbReference type="Gene3D" id="3.30.420.10">
    <property type="entry name" value="Ribonuclease H-like superfamily/Ribonuclease H"/>
    <property type="match status" value="1"/>
</dbReference>
<dbReference type="EMBL" id="CP011859">
    <property type="protein sequence ID" value="AQY22331.1"/>
    <property type="molecule type" value="Genomic_DNA"/>
</dbReference>
<dbReference type="GO" id="GO:0003676">
    <property type="term" value="F:nucleic acid binding"/>
    <property type="evidence" value="ECO:0007669"/>
    <property type="project" value="InterPro"/>
</dbReference>
<dbReference type="SUPFAM" id="SSF53098">
    <property type="entry name" value="Ribonuclease H-like"/>
    <property type="match status" value="1"/>
</dbReference>
<dbReference type="InterPro" id="IPR038720">
    <property type="entry name" value="YprB_RNase_H-like_dom"/>
</dbReference>
<accession>A0A1S7DTE7</accession>
<dbReference type="InterPro" id="IPR036397">
    <property type="entry name" value="RNaseH_sf"/>
</dbReference>
<feature type="domain" description="YprB ribonuclease H-like" evidence="1">
    <location>
        <begin position="58"/>
        <end position="221"/>
    </location>
</feature>
<evidence type="ECO:0000313" key="3">
    <source>
        <dbReference type="Proteomes" id="UP000189883"/>
    </source>
</evidence>
<name>A0A1S7DTE7_RIEAN</name>
<dbReference type="Pfam" id="PF13482">
    <property type="entry name" value="RNase_H_2"/>
    <property type="match status" value="1"/>
</dbReference>